<dbReference type="GO" id="GO:0051017">
    <property type="term" value="P:actin filament bundle assembly"/>
    <property type="evidence" value="ECO:0007669"/>
    <property type="project" value="UniProtKB-ARBA"/>
</dbReference>
<dbReference type="PANTHER" id="PTHR24206">
    <property type="entry name" value="OS06G0237300 PROTEIN"/>
    <property type="match status" value="1"/>
</dbReference>
<dbReference type="EMBL" id="JACEFO010002221">
    <property type="protein sequence ID" value="KAF8672460.1"/>
    <property type="molecule type" value="Genomic_DNA"/>
</dbReference>
<keyword evidence="1 4" id="KW-0479">Metal-binding</keyword>
<dbReference type="Gene3D" id="2.10.110.10">
    <property type="entry name" value="Cysteine Rich Protein"/>
    <property type="match status" value="1"/>
</dbReference>
<dbReference type="GO" id="GO:0046872">
    <property type="term" value="F:metal ion binding"/>
    <property type="evidence" value="ECO:0007669"/>
    <property type="project" value="UniProtKB-KW"/>
</dbReference>
<accession>A0A835AW37</accession>
<keyword evidence="2 4" id="KW-0862">Zinc</keyword>
<dbReference type="AlphaFoldDB" id="A0A835AW37"/>
<reference evidence="6" key="1">
    <citation type="submission" date="2020-07" db="EMBL/GenBank/DDBJ databases">
        <title>Genome sequence and genetic diversity analysis of an under-domesticated orphan crop, white fonio (Digitaria exilis).</title>
        <authorList>
            <person name="Bennetzen J.L."/>
            <person name="Chen S."/>
            <person name="Ma X."/>
            <person name="Wang X."/>
            <person name="Yssel A.E.J."/>
            <person name="Chaluvadi S.R."/>
            <person name="Johnson M."/>
            <person name="Gangashetty P."/>
            <person name="Hamidou F."/>
            <person name="Sanogo M.D."/>
            <person name="Zwaenepoel A."/>
            <person name="Wallace J."/>
            <person name="Van De Peer Y."/>
            <person name="Van Deynze A."/>
        </authorList>
    </citation>
    <scope>NUCLEOTIDE SEQUENCE</scope>
    <source>
        <tissue evidence="6">Leaves</tissue>
    </source>
</reference>
<evidence type="ECO:0000256" key="1">
    <source>
        <dbReference type="ARBA" id="ARBA00022723"/>
    </source>
</evidence>
<dbReference type="Proteomes" id="UP000636709">
    <property type="component" value="Unassembled WGS sequence"/>
</dbReference>
<dbReference type="PROSITE" id="PS50023">
    <property type="entry name" value="LIM_DOMAIN_2"/>
    <property type="match status" value="1"/>
</dbReference>
<comment type="caution">
    <text evidence="6">The sequence shown here is derived from an EMBL/GenBank/DDBJ whole genome shotgun (WGS) entry which is preliminary data.</text>
</comment>
<evidence type="ECO:0000256" key="3">
    <source>
        <dbReference type="ARBA" id="ARBA00023038"/>
    </source>
</evidence>
<evidence type="ECO:0000313" key="7">
    <source>
        <dbReference type="Proteomes" id="UP000636709"/>
    </source>
</evidence>
<evidence type="ECO:0000256" key="4">
    <source>
        <dbReference type="PROSITE-ProRule" id="PRU00125"/>
    </source>
</evidence>
<dbReference type="InterPro" id="IPR001781">
    <property type="entry name" value="Znf_LIM"/>
</dbReference>
<dbReference type="OrthoDB" id="6129702at2759"/>
<gene>
    <name evidence="6" type="ORF">HU200_049673</name>
</gene>
<protein>
    <recommendedName>
        <fullName evidence="5">LIM zinc-binding domain-containing protein</fullName>
    </recommendedName>
</protein>
<organism evidence="6 7">
    <name type="scientific">Digitaria exilis</name>
    <dbReference type="NCBI Taxonomy" id="1010633"/>
    <lineage>
        <taxon>Eukaryota</taxon>
        <taxon>Viridiplantae</taxon>
        <taxon>Streptophyta</taxon>
        <taxon>Embryophyta</taxon>
        <taxon>Tracheophyta</taxon>
        <taxon>Spermatophyta</taxon>
        <taxon>Magnoliopsida</taxon>
        <taxon>Liliopsida</taxon>
        <taxon>Poales</taxon>
        <taxon>Poaceae</taxon>
        <taxon>PACMAD clade</taxon>
        <taxon>Panicoideae</taxon>
        <taxon>Panicodae</taxon>
        <taxon>Paniceae</taxon>
        <taxon>Anthephorinae</taxon>
        <taxon>Digitaria</taxon>
    </lineage>
</organism>
<feature type="domain" description="LIM zinc-binding" evidence="5">
    <location>
        <begin position="8"/>
        <end position="68"/>
    </location>
</feature>
<sequence length="136" mass="15493">MTFSSTQDKCKACGKTIDFIDLLTTDIIAYHKSFFRCSHCKGTLSMCSYSSMDGLRYCKIHFEQLFKATCTFSKSFRTGAKANNEQSSFLNKLSCVFCGTQDKCAPCKKTLYPLEKVQTYTCVKNKKNLTEFIWLA</sequence>
<proteinExistence type="predicted"/>
<keyword evidence="3 4" id="KW-0440">LIM domain</keyword>
<name>A0A835AW37_9POAL</name>
<dbReference type="GO" id="GO:0051015">
    <property type="term" value="F:actin filament binding"/>
    <property type="evidence" value="ECO:0007669"/>
    <property type="project" value="UniProtKB-ARBA"/>
</dbReference>
<evidence type="ECO:0000313" key="6">
    <source>
        <dbReference type="EMBL" id="KAF8672460.1"/>
    </source>
</evidence>
<dbReference type="Pfam" id="PF00412">
    <property type="entry name" value="LIM"/>
    <property type="match status" value="1"/>
</dbReference>
<evidence type="ECO:0000259" key="5">
    <source>
        <dbReference type="PROSITE" id="PS50023"/>
    </source>
</evidence>
<dbReference type="SMART" id="SM00132">
    <property type="entry name" value="LIM"/>
    <property type="match status" value="1"/>
</dbReference>
<dbReference type="SUPFAM" id="SSF57716">
    <property type="entry name" value="Glucocorticoid receptor-like (DNA-binding domain)"/>
    <property type="match status" value="1"/>
</dbReference>
<keyword evidence="7" id="KW-1185">Reference proteome</keyword>
<evidence type="ECO:0000256" key="2">
    <source>
        <dbReference type="ARBA" id="ARBA00022833"/>
    </source>
</evidence>